<evidence type="ECO:0000256" key="3">
    <source>
        <dbReference type="ARBA" id="ARBA00022490"/>
    </source>
</evidence>
<evidence type="ECO:0000256" key="6">
    <source>
        <dbReference type="ARBA" id="ARBA00022723"/>
    </source>
</evidence>
<feature type="binding site" evidence="14">
    <location>
        <position position="505"/>
    </location>
    <ligand>
        <name>Zn(2+)</name>
        <dbReference type="ChEBI" id="CHEBI:29105"/>
        <note>catalytic</note>
    </ligand>
</feature>
<comment type="cofactor">
    <cofactor evidence="14">
        <name>Zn(2+)</name>
        <dbReference type="ChEBI" id="CHEBI:29105"/>
    </cofactor>
    <text evidence="14">Binds 1 zinc ion per subunit.</text>
</comment>
<dbReference type="Gene3D" id="3.30.980.10">
    <property type="entry name" value="Threonyl-trna Synthetase, Chain A, domain 2"/>
    <property type="match status" value="1"/>
</dbReference>
<dbReference type="SUPFAM" id="SSF81271">
    <property type="entry name" value="TGS-like"/>
    <property type="match status" value="1"/>
</dbReference>
<evidence type="ECO:0000256" key="9">
    <source>
        <dbReference type="ARBA" id="ARBA00022840"/>
    </source>
</evidence>
<organism evidence="17 18">
    <name type="scientific">Legionella londiniensis</name>
    <dbReference type="NCBI Taxonomy" id="45068"/>
    <lineage>
        <taxon>Bacteria</taxon>
        <taxon>Pseudomonadati</taxon>
        <taxon>Pseudomonadota</taxon>
        <taxon>Gammaproteobacteria</taxon>
        <taxon>Legionellales</taxon>
        <taxon>Legionellaceae</taxon>
        <taxon>Legionella</taxon>
    </lineage>
</organism>
<dbReference type="InterPro" id="IPR004154">
    <property type="entry name" value="Anticodon-bd"/>
</dbReference>
<dbReference type="PROSITE" id="PS51880">
    <property type="entry name" value="TGS"/>
    <property type="match status" value="1"/>
</dbReference>
<accession>A0A0W0VIA6</accession>
<dbReference type="InterPro" id="IPR033728">
    <property type="entry name" value="ThrRS_core"/>
</dbReference>
<dbReference type="GO" id="GO:0004829">
    <property type="term" value="F:threonine-tRNA ligase activity"/>
    <property type="evidence" value="ECO:0007669"/>
    <property type="project" value="UniProtKB-UniRule"/>
</dbReference>
<dbReference type="AlphaFoldDB" id="A0A0W0VIA6"/>
<dbReference type="CDD" id="cd01667">
    <property type="entry name" value="TGS_ThrRS"/>
    <property type="match status" value="1"/>
</dbReference>
<dbReference type="EMBL" id="LNYK01000033">
    <property type="protein sequence ID" value="KTD19854.1"/>
    <property type="molecule type" value="Genomic_DNA"/>
</dbReference>
<dbReference type="Gene3D" id="3.30.930.10">
    <property type="entry name" value="Bira Bifunctional Protein, Domain 2"/>
    <property type="match status" value="1"/>
</dbReference>
<dbReference type="GO" id="GO:0046872">
    <property type="term" value="F:metal ion binding"/>
    <property type="evidence" value="ECO:0007669"/>
    <property type="project" value="UniProtKB-KW"/>
</dbReference>
<evidence type="ECO:0000256" key="11">
    <source>
        <dbReference type="ARBA" id="ARBA00022917"/>
    </source>
</evidence>
<evidence type="ECO:0000313" key="17">
    <source>
        <dbReference type="EMBL" id="KTD19854.1"/>
    </source>
</evidence>
<gene>
    <name evidence="14" type="primary">thrS</name>
    <name evidence="17" type="ORF">Llon_2026</name>
</gene>
<evidence type="ECO:0000256" key="2">
    <source>
        <dbReference type="ARBA" id="ARBA00008226"/>
    </source>
</evidence>
<dbReference type="PRINTS" id="PR01047">
    <property type="entry name" value="TRNASYNTHTHR"/>
</dbReference>
<dbReference type="GO" id="GO:0006435">
    <property type="term" value="P:threonyl-tRNA aminoacylation"/>
    <property type="evidence" value="ECO:0007669"/>
    <property type="project" value="UniProtKB-UniRule"/>
</dbReference>
<keyword evidence="8 14" id="KW-0862">Zinc</keyword>
<dbReference type="SMART" id="SM00863">
    <property type="entry name" value="tRNA_SAD"/>
    <property type="match status" value="1"/>
</dbReference>
<dbReference type="InterPro" id="IPR047246">
    <property type="entry name" value="ThrRS_anticodon"/>
</dbReference>
<dbReference type="Gene3D" id="3.40.50.800">
    <property type="entry name" value="Anticodon-binding domain"/>
    <property type="match status" value="1"/>
</dbReference>
<keyword evidence="4 14" id="KW-0820">tRNA-binding</keyword>
<dbReference type="Gene3D" id="3.10.20.30">
    <property type="match status" value="1"/>
</dbReference>
<dbReference type="GO" id="GO:0000049">
    <property type="term" value="F:tRNA binding"/>
    <property type="evidence" value="ECO:0007669"/>
    <property type="project" value="UniProtKB-KW"/>
</dbReference>
<dbReference type="Pfam" id="PF03129">
    <property type="entry name" value="HGTP_anticodon"/>
    <property type="match status" value="1"/>
</dbReference>
<dbReference type="RefSeq" id="WP_058529990.1">
    <property type="nucleotide sequence ID" value="NZ_CAAAHZ010000029.1"/>
</dbReference>
<dbReference type="InterPro" id="IPR006195">
    <property type="entry name" value="aa-tRNA-synth_II"/>
</dbReference>
<dbReference type="CDD" id="cd00771">
    <property type="entry name" value="ThrRS_core"/>
    <property type="match status" value="1"/>
</dbReference>
<dbReference type="InterPro" id="IPR004095">
    <property type="entry name" value="TGS"/>
</dbReference>
<dbReference type="PROSITE" id="PS50862">
    <property type="entry name" value="AA_TRNA_LIGASE_II"/>
    <property type="match status" value="1"/>
</dbReference>
<keyword evidence="6 14" id="KW-0479">Metal-binding</keyword>
<comment type="caution">
    <text evidence="17">The sequence shown here is derived from an EMBL/GenBank/DDBJ whole genome shotgun (WGS) entry which is preliminary data.</text>
</comment>
<dbReference type="Proteomes" id="UP000054997">
    <property type="component" value="Unassembled WGS sequence"/>
</dbReference>
<dbReference type="PATRIC" id="fig|45068.5.peg.2206"/>
<dbReference type="InterPro" id="IPR002320">
    <property type="entry name" value="Thr-tRNA-ligase_IIa"/>
</dbReference>
<evidence type="ECO:0000256" key="7">
    <source>
        <dbReference type="ARBA" id="ARBA00022741"/>
    </source>
</evidence>
<dbReference type="Gene3D" id="3.30.54.20">
    <property type="match status" value="1"/>
</dbReference>
<evidence type="ECO:0000313" key="18">
    <source>
        <dbReference type="Proteomes" id="UP000054997"/>
    </source>
</evidence>
<dbReference type="GO" id="GO:0005524">
    <property type="term" value="F:ATP binding"/>
    <property type="evidence" value="ECO:0007669"/>
    <property type="project" value="UniProtKB-UniRule"/>
</dbReference>
<evidence type="ECO:0000256" key="4">
    <source>
        <dbReference type="ARBA" id="ARBA00022555"/>
    </source>
</evidence>
<dbReference type="InterPro" id="IPR036621">
    <property type="entry name" value="Anticodon-bd_dom_sf"/>
</dbReference>
<dbReference type="HAMAP" id="MF_00184">
    <property type="entry name" value="Thr_tRNA_synth"/>
    <property type="match status" value="1"/>
</dbReference>
<evidence type="ECO:0000259" key="15">
    <source>
        <dbReference type="PROSITE" id="PS50862"/>
    </source>
</evidence>
<keyword evidence="9 14" id="KW-0067">ATP-binding</keyword>
<keyword evidence="11 14" id="KW-0648">Protein biosynthesis</keyword>
<comment type="catalytic activity">
    <reaction evidence="13 14">
        <text>tRNA(Thr) + L-threonine + ATP = L-threonyl-tRNA(Thr) + AMP + diphosphate + H(+)</text>
        <dbReference type="Rhea" id="RHEA:24624"/>
        <dbReference type="Rhea" id="RHEA-COMP:9670"/>
        <dbReference type="Rhea" id="RHEA-COMP:9704"/>
        <dbReference type="ChEBI" id="CHEBI:15378"/>
        <dbReference type="ChEBI" id="CHEBI:30616"/>
        <dbReference type="ChEBI" id="CHEBI:33019"/>
        <dbReference type="ChEBI" id="CHEBI:57926"/>
        <dbReference type="ChEBI" id="CHEBI:78442"/>
        <dbReference type="ChEBI" id="CHEBI:78534"/>
        <dbReference type="ChEBI" id="CHEBI:456215"/>
        <dbReference type="EC" id="6.1.1.3"/>
    </reaction>
</comment>
<dbReference type="GO" id="GO:0005737">
    <property type="term" value="C:cytoplasm"/>
    <property type="evidence" value="ECO:0007669"/>
    <property type="project" value="UniProtKB-SubCell"/>
</dbReference>
<dbReference type="PANTHER" id="PTHR11451">
    <property type="entry name" value="THREONINE-TRNA LIGASE"/>
    <property type="match status" value="1"/>
</dbReference>
<dbReference type="CDD" id="cd00860">
    <property type="entry name" value="ThrRS_anticodon"/>
    <property type="match status" value="1"/>
</dbReference>
<dbReference type="InterPro" id="IPR002314">
    <property type="entry name" value="aa-tRNA-synt_IIb"/>
</dbReference>
<dbReference type="InterPro" id="IPR012947">
    <property type="entry name" value="tRNA_SAD"/>
</dbReference>
<feature type="binding site" evidence="14">
    <location>
        <position position="380"/>
    </location>
    <ligand>
        <name>Zn(2+)</name>
        <dbReference type="ChEBI" id="CHEBI:29105"/>
        <note>catalytic</note>
    </ligand>
</feature>
<keyword evidence="18" id="KW-1185">Reference proteome</keyword>
<keyword evidence="12 14" id="KW-0030">Aminoacyl-tRNA synthetase</keyword>
<dbReference type="SUPFAM" id="SSF55186">
    <property type="entry name" value="ThrRS/AlaRS common domain"/>
    <property type="match status" value="1"/>
</dbReference>
<keyword evidence="7 14" id="KW-0547">Nucleotide-binding</keyword>
<keyword evidence="3 14" id="KW-0963">Cytoplasm</keyword>
<evidence type="ECO:0000256" key="13">
    <source>
        <dbReference type="ARBA" id="ARBA00049515"/>
    </source>
</evidence>
<dbReference type="STRING" id="45068.Llon_2026"/>
<comment type="caution">
    <text evidence="14">Lacks conserved residue(s) required for the propagation of feature annotation.</text>
</comment>
<proteinExistence type="inferred from homology"/>
<evidence type="ECO:0000256" key="8">
    <source>
        <dbReference type="ARBA" id="ARBA00022833"/>
    </source>
</evidence>
<dbReference type="SUPFAM" id="SSF52954">
    <property type="entry name" value="Class II aaRS ABD-related"/>
    <property type="match status" value="1"/>
</dbReference>
<sequence length="638" mass="73148">MQINITDGSVVELESGMSGFDLIRHIKKTLNGHQALALKINGLLKDLNSELKDGDNVQVLTFEDPEGKEIFWHSSAHILAQAITRLYPEAKPTIGPAIESGFYYDFADLSISADDFPKIEAEIQKITQERIEPKRIEYSNKEEAKKIFAHNRFKIEMIENLDEGLSAYSQNDFIDLCRGPHIPHFGIVQAFKLMKTSGAYWRADKNNPQLTRIYGISFPDKKLLKSHLNFLEEAAKRDHRVIGKQLGLFSFHKEGPGMPFIHPKGMIIWNELMSYWQEQHNKEGYKQIKTPILMSHELWETSGHWDFYRENMYLSVVDEKTSVLKPMNCPGGMLFYKEDMYSYRQLPLRIAEVGVVHRHEFSGALSGLFRVRCFHQDDAHIFMKPTDISDEIHKVLSLATSMYKLFGLDYHLELSTRPEQSIGSDEQWQLATNGLIESLARCGFNYKLNEGDGAFYGPKIDIHIRDAIGRTWQCGTIQLDLNLPERFDLSYIDANGEKQRPVMIHRVVYGSIERFFGILIEHYAGKFPLWLAPIQATILPVAENHHDYAQNVLEQFIKAGLRAEVDFDNESINKKVRKAQLKQINYIIVVGDKELAEGTLSVRAANNLIGTKSVAEVIHSLNDEYQSRSPRRNIFNID</sequence>
<keyword evidence="10 14" id="KW-0694">RNA-binding</keyword>
<reference evidence="17 18" key="1">
    <citation type="submission" date="2015-11" db="EMBL/GenBank/DDBJ databases">
        <title>Genomic analysis of 38 Legionella species identifies large and diverse effector repertoires.</title>
        <authorList>
            <person name="Burstein D."/>
            <person name="Amaro F."/>
            <person name="Zusman T."/>
            <person name="Lifshitz Z."/>
            <person name="Cohen O."/>
            <person name="Gilbert J.A."/>
            <person name="Pupko T."/>
            <person name="Shuman H.A."/>
            <person name="Segal G."/>
        </authorList>
    </citation>
    <scope>NUCLEOTIDE SEQUENCE [LARGE SCALE GENOMIC DNA]</scope>
    <source>
        <strain evidence="17 18">ATCC 49505</strain>
    </source>
</reference>
<protein>
    <recommendedName>
        <fullName evidence="14">Threonine--tRNA ligase</fullName>
        <ecNumber evidence="14">6.1.1.3</ecNumber>
    </recommendedName>
    <alternativeName>
        <fullName evidence="14">Threonyl-tRNA synthetase</fullName>
        <shortName evidence="14">ThrRS</shortName>
    </alternativeName>
</protein>
<dbReference type="InterPro" id="IPR045864">
    <property type="entry name" value="aa-tRNA-synth_II/BPL/LPL"/>
</dbReference>
<dbReference type="InterPro" id="IPR012676">
    <property type="entry name" value="TGS-like"/>
</dbReference>
<dbReference type="EC" id="6.1.1.3" evidence="14"/>
<evidence type="ECO:0000259" key="16">
    <source>
        <dbReference type="PROSITE" id="PS51880"/>
    </source>
</evidence>
<feature type="domain" description="Aminoacyl-transfer RNA synthetases class-II family profile" evidence="15">
    <location>
        <begin position="262"/>
        <end position="528"/>
    </location>
</feature>
<comment type="subcellular location">
    <subcellularLocation>
        <location evidence="1 14">Cytoplasm</location>
    </subcellularLocation>
</comment>
<evidence type="ECO:0000256" key="10">
    <source>
        <dbReference type="ARBA" id="ARBA00022884"/>
    </source>
</evidence>
<dbReference type="Pfam" id="PF07973">
    <property type="entry name" value="tRNA_SAD"/>
    <property type="match status" value="1"/>
</dbReference>
<dbReference type="Pfam" id="PF00587">
    <property type="entry name" value="tRNA-synt_2b"/>
    <property type="match status" value="1"/>
</dbReference>
<evidence type="ECO:0000256" key="12">
    <source>
        <dbReference type="ARBA" id="ARBA00023146"/>
    </source>
</evidence>
<name>A0A0W0VIA6_9GAMM</name>
<feature type="binding site" evidence="14">
    <location>
        <position position="329"/>
    </location>
    <ligand>
        <name>Zn(2+)</name>
        <dbReference type="ChEBI" id="CHEBI:29105"/>
        <note>catalytic</note>
    </ligand>
</feature>
<dbReference type="PANTHER" id="PTHR11451:SF44">
    <property type="entry name" value="THREONINE--TRNA LIGASE, CHLOROPLASTIC_MITOCHONDRIAL 2"/>
    <property type="match status" value="1"/>
</dbReference>
<keyword evidence="5 14" id="KW-0436">Ligase</keyword>
<dbReference type="FunFam" id="3.30.980.10:FF:000005">
    <property type="entry name" value="Threonyl-tRNA synthetase, mitochondrial"/>
    <property type="match status" value="1"/>
</dbReference>
<evidence type="ECO:0000256" key="1">
    <source>
        <dbReference type="ARBA" id="ARBA00004496"/>
    </source>
</evidence>
<feature type="domain" description="TGS" evidence="16">
    <location>
        <begin position="1"/>
        <end position="61"/>
    </location>
</feature>
<comment type="similarity">
    <text evidence="2 14">Belongs to the class-II aminoacyl-tRNA synthetase family.</text>
</comment>
<dbReference type="FunFam" id="3.40.50.800:FF:000001">
    <property type="entry name" value="Threonine--tRNA ligase"/>
    <property type="match status" value="1"/>
</dbReference>
<dbReference type="Pfam" id="PF02824">
    <property type="entry name" value="TGS"/>
    <property type="match status" value="1"/>
</dbReference>
<evidence type="ECO:0000256" key="5">
    <source>
        <dbReference type="ARBA" id="ARBA00022598"/>
    </source>
</evidence>
<dbReference type="FunFam" id="3.30.930.10:FF:000019">
    <property type="entry name" value="Threonine--tRNA ligase"/>
    <property type="match status" value="1"/>
</dbReference>
<dbReference type="NCBIfam" id="TIGR00418">
    <property type="entry name" value="thrS"/>
    <property type="match status" value="1"/>
</dbReference>
<dbReference type="InterPro" id="IPR012675">
    <property type="entry name" value="Beta-grasp_dom_sf"/>
</dbReference>
<dbReference type="InterPro" id="IPR018163">
    <property type="entry name" value="Thr/Ala-tRNA-synth_IIc_edit"/>
</dbReference>
<dbReference type="SUPFAM" id="SSF55681">
    <property type="entry name" value="Class II aaRS and biotin synthetases"/>
    <property type="match status" value="1"/>
</dbReference>
<evidence type="ECO:0000256" key="14">
    <source>
        <dbReference type="HAMAP-Rule" id="MF_00184"/>
    </source>
</evidence>
<comment type="subunit">
    <text evidence="14">Homodimer.</text>
</comment>
<dbReference type="OrthoDB" id="9802304at2"/>